<name>A0A7V8J5L3_PSEPU</name>
<dbReference type="Proteomes" id="UP000442695">
    <property type="component" value="Unassembled WGS sequence"/>
</dbReference>
<evidence type="ECO:0000313" key="1">
    <source>
        <dbReference type="EMBL" id="KAF0255722.1"/>
    </source>
</evidence>
<organism evidence="1 2">
    <name type="scientific">Pseudomonas putida</name>
    <name type="common">Arthrobacter siderocapsulatus</name>
    <dbReference type="NCBI Taxonomy" id="303"/>
    <lineage>
        <taxon>Bacteria</taxon>
        <taxon>Pseudomonadati</taxon>
        <taxon>Pseudomonadota</taxon>
        <taxon>Gammaproteobacteria</taxon>
        <taxon>Pseudomonadales</taxon>
        <taxon>Pseudomonadaceae</taxon>
        <taxon>Pseudomonas</taxon>
    </lineage>
</organism>
<sequence>MPQKNNLAFGITYNGTELMTSPTDSESVYNAMTRTIEQHTGIRIAEWGRCKMAGEHYRYPIMFANGERGEVLVGANV</sequence>
<proteinExistence type="predicted"/>
<comment type="caution">
    <text evidence="1">The sequence shown here is derived from an EMBL/GenBank/DDBJ whole genome shotgun (WGS) entry which is preliminary data.</text>
</comment>
<dbReference type="AlphaFoldDB" id="A0A7V8J5L3"/>
<gene>
    <name evidence="1" type="ORF">GN299_06425</name>
</gene>
<evidence type="ECO:0000313" key="2">
    <source>
        <dbReference type="Proteomes" id="UP000442695"/>
    </source>
</evidence>
<dbReference type="RefSeq" id="WP_156858615.1">
    <property type="nucleotide sequence ID" value="NZ_WOWR01000005.1"/>
</dbReference>
<dbReference type="EMBL" id="WOWR01000005">
    <property type="protein sequence ID" value="KAF0255722.1"/>
    <property type="molecule type" value="Genomic_DNA"/>
</dbReference>
<reference evidence="1 2" key="1">
    <citation type="submission" date="2019-12" db="EMBL/GenBank/DDBJ databases">
        <authorList>
            <person name="Woiski C."/>
        </authorList>
    </citation>
    <scope>NUCLEOTIDE SEQUENCE [LARGE SCALE GENOMIC DNA]</scope>
    <source>
        <strain evidence="1 2">BOE100</strain>
    </source>
</reference>
<protein>
    <submittedName>
        <fullName evidence="1">Uncharacterized protein</fullName>
    </submittedName>
</protein>
<accession>A0A7V8J5L3</accession>